<dbReference type="Proteomes" id="UP001152797">
    <property type="component" value="Unassembled WGS sequence"/>
</dbReference>
<evidence type="ECO:0000256" key="1">
    <source>
        <dbReference type="ARBA" id="ARBA00022837"/>
    </source>
</evidence>
<keyword evidence="3" id="KW-1133">Transmembrane helix</keyword>
<evidence type="ECO:0000313" key="8">
    <source>
        <dbReference type="Proteomes" id="UP001152797"/>
    </source>
</evidence>
<evidence type="ECO:0000313" key="6">
    <source>
        <dbReference type="EMBL" id="CAL1158888.1"/>
    </source>
</evidence>
<dbReference type="SMART" id="SM00054">
    <property type="entry name" value="EFh"/>
    <property type="match status" value="2"/>
</dbReference>
<evidence type="ECO:0000259" key="4">
    <source>
        <dbReference type="PROSITE" id="PS50222"/>
    </source>
</evidence>
<proteinExistence type="predicted"/>
<dbReference type="Gene3D" id="1.10.238.10">
    <property type="entry name" value="EF-hand"/>
    <property type="match status" value="1"/>
</dbReference>
<dbReference type="AlphaFoldDB" id="A0A9P1D758"/>
<protein>
    <submittedName>
        <fullName evidence="7">Ankyrin-2</fullName>
    </submittedName>
</protein>
<keyword evidence="8" id="KW-1185">Reference proteome</keyword>
<comment type="caution">
    <text evidence="5">The sequence shown here is derived from an EMBL/GenBank/DDBJ whole genome shotgun (WGS) entry which is preliminary data.</text>
</comment>
<keyword evidence="3" id="KW-0812">Transmembrane</keyword>
<feature type="region of interest" description="Disordered" evidence="2">
    <location>
        <begin position="219"/>
        <end position="238"/>
    </location>
</feature>
<dbReference type="CDD" id="cd00051">
    <property type="entry name" value="EFh"/>
    <property type="match status" value="1"/>
</dbReference>
<feature type="compositionally biased region" description="Polar residues" evidence="2">
    <location>
        <begin position="226"/>
        <end position="238"/>
    </location>
</feature>
<dbReference type="PROSITE" id="PS00018">
    <property type="entry name" value="EF_HAND_1"/>
    <property type="match status" value="1"/>
</dbReference>
<dbReference type="EMBL" id="CAMXCT010003642">
    <property type="protein sequence ID" value="CAI4005513.1"/>
    <property type="molecule type" value="Genomic_DNA"/>
</dbReference>
<dbReference type="SUPFAM" id="SSF47473">
    <property type="entry name" value="EF-hand"/>
    <property type="match status" value="1"/>
</dbReference>
<sequence>VDNVSDIWVYVFVVYRCVVGFAILNVVNAVFIQQTMRVAQADQELIIKQRIRAESAYASKMRQFFEKLDKNHSGFLTWQDFNAALQQPELRSWMATLDLETYDLVNLFHLMDDGDGRITVAEFLEGAIRLRGLAKSVDLAQVLNTTRRLDAKMEALYMVLKDMPGQMQKLDRYRATAVTRSSRAVTRRLSYCLREEQQQETVPGITASLKFFRNPLATGKVEENDGTSSKGESSVSTR</sequence>
<dbReference type="PROSITE" id="PS50222">
    <property type="entry name" value="EF_HAND_2"/>
    <property type="match status" value="1"/>
</dbReference>
<gene>
    <name evidence="5" type="ORF">C1SCF055_LOCUS31229</name>
</gene>
<name>A0A9P1D758_9DINO</name>
<organism evidence="5">
    <name type="scientific">Cladocopium goreaui</name>
    <dbReference type="NCBI Taxonomy" id="2562237"/>
    <lineage>
        <taxon>Eukaryota</taxon>
        <taxon>Sar</taxon>
        <taxon>Alveolata</taxon>
        <taxon>Dinophyceae</taxon>
        <taxon>Suessiales</taxon>
        <taxon>Symbiodiniaceae</taxon>
        <taxon>Cladocopium</taxon>
    </lineage>
</organism>
<dbReference type="Pfam" id="PF13499">
    <property type="entry name" value="EF-hand_7"/>
    <property type="match status" value="1"/>
</dbReference>
<dbReference type="OrthoDB" id="426651at2759"/>
<dbReference type="GO" id="GO:0005509">
    <property type="term" value="F:calcium ion binding"/>
    <property type="evidence" value="ECO:0007669"/>
    <property type="project" value="InterPro"/>
</dbReference>
<dbReference type="InterPro" id="IPR018247">
    <property type="entry name" value="EF_Hand_1_Ca_BS"/>
</dbReference>
<keyword evidence="3" id="KW-0472">Membrane</keyword>
<reference evidence="5" key="1">
    <citation type="submission" date="2022-10" db="EMBL/GenBank/DDBJ databases">
        <authorList>
            <person name="Chen Y."/>
            <person name="Dougan E. K."/>
            <person name="Chan C."/>
            <person name="Rhodes N."/>
            <person name="Thang M."/>
        </authorList>
    </citation>
    <scope>NUCLEOTIDE SEQUENCE</scope>
</reference>
<reference evidence="6" key="2">
    <citation type="submission" date="2024-04" db="EMBL/GenBank/DDBJ databases">
        <authorList>
            <person name="Chen Y."/>
            <person name="Shah S."/>
            <person name="Dougan E. K."/>
            <person name="Thang M."/>
            <person name="Chan C."/>
        </authorList>
    </citation>
    <scope>NUCLEOTIDE SEQUENCE [LARGE SCALE GENOMIC DNA]</scope>
</reference>
<dbReference type="EMBL" id="CAMXCT020003642">
    <property type="protein sequence ID" value="CAL1158888.1"/>
    <property type="molecule type" value="Genomic_DNA"/>
</dbReference>
<evidence type="ECO:0000313" key="5">
    <source>
        <dbReference type="EMBL" id="CAI4005513.1"/>
    </source>
</evidence>
<evidence type="ECO:0000256" key="2">
    <source>
        <dbReference type="SAM" id="MobiDB-lite"/>
    </source>
</evidence>
<dbReference type="InterPro" id="IPR011992">
    <property type="entry name" value="EF-hand-dom_pair"/>
</dbReference>
<feature type="non-terminal residue" evidence="5">
    <location>
        <position position="1"/>
    </location>
</feature>
<evidence type="ECO:0000313" key="7">
    <source>
        <dbReference type="EMBL" id="CAL4792825.1"/>
    </source>
</evidence>
<keyword evidence="1" id="KW-0106">Calcium</keyword>
<dbReference type="InterPro" id="IPR002048">
    <property type="entry name" value="EF_hand_dom"/>
</dbReference>
<accession>A0A9P1D758</accession>
<evidence type="ECO:0000256" key="3">
    <source>
        <dbReference type="SAM" id="Phobius"/>
    </source>
</evidence>
<dbReference type="EMBL" id="CAMXCT030003642">
    <property type="protein sequence ID" value="CAL4792825.1"/>
    <property type="molecule type" value="Genomic_DNA"/>
</dbReference>
<feature type="domain" description="EF-hand" evidence="4">
    <location>
        <begin position="56"/>
        <end position="91"/>
    </location>
</feature>
<feature type="transmembrane region" description="Helical" evidence="3">
    <location>
        <begin position="7"/>
        <end position="27"/>
    </location>
</feature>